<reference evidence="2" key="1">
    <citation type="submission" date="2018-05" db="EMBL/GenBank/DDBJ databases">
        <authorList>
            <person name="Lanie J.A."/>
            <person name="Ng W.-L."/>
            <person name="Kazmierczak K.M."/>
            <person name="Andrzejewski T.M."/>
            <person name="Davidsen T.M."/>
            <person name="Wayne K.J."/>
            <person name="Tettelin H."/>
            <person name="Glass J.I."/>
            <person name="Rusch D."/>
            <person name="Podicherti R."/>
            <person name="Tsui H.-C.T."/>
            <person name="Winkler M.E."/>
        </authorList>
    </citation>
    <scope>NUCLEOTIDE SEQUENCE</scope>
</reference>
<gene>
    <name evidence="2" type="ORF">METZ01_LOCUS440351</name>
</gene>
<proteinExistence type="predicted"/>
<dbReference type="NCBIfam" id="TIGR02532">
    <property type="entry name" value="IV_pilin_GFxxxE"/>
    <property type="match status" value="1"/>
</dbReference>
<evidence type="ECO:0000256" key="1">
    <source>
        <dbReference type="SAM" id="Phobius"/>
    </source>
</evidence>
<dbReference type="AlphaFoldDB" id="A0A382YW43"/>
<dbReference type="SUPFAM" id="SSF54523">
    <property type="entry name" value="Pili subunits"/>
    <property type="match status" value="1"/>
</dbReference>
<accession>A0A382YW43</accession>
<dbReference type="InterPro" id="IPR045584">
    <property type="entry name" value="Pilin-like"/>
</dbReference>
<dbReference type="EMBL" id="UINC01179025">
    <property type="protein sequence ID" value="SVD87497.1"/>
    <property type="molecule type" value="Genomic_DNA"/>
</dbReference>
<dbReference type="Pfam" id="PF07963">
    <property type="entry name" value="N_methyl"/>
    <property type="match status" value="1"/>
</dbReference>
<keyword evidence="1" id="KW-0812">Transmembrane</keyword>
<dbReference type="Gene3D" id="3.30.700.10">
    <property type="entry name" value="Glycoprotein, Type 4 Pilin"/>
    <property type="match status" value="1"/>
</dbReference>
<sequence length="161" mass="17570">MRLAVTKPRASRGFTIIELMIVVTIAAILASMAITQFSNYQARAKRAEVRGILKSIYVAKNVAYGSHDSYVCNNSCFCDWDTTMPSRYSFFCNDESSTFDNITPTGPGAHMGYSTSCLAIVDTPSGNDDAFTVTATGNLDEDIGCDNWKIDQSGAIVHLRD</sequence>
<keyword evidence="1" id="KW-0472">Membrane</keyword>
<dbReference type="InterPro" id="IPR012902">
    <property type="entry name" value="N_methyl_site"/>
</dbReference>
<evidence type="ECO:0000313" key="2">
    <source>
        <dbReference type="EMBL" id="SVD87497.1"/>
    </source>
</evidence>
<keyword evidence="1" id="KW-1133">Transmembrane helix</keyword>
<feature type="transmembrane region" description="Helical" evidence="1">
    <location>
        <begin position="12"/>
        <end position="34"/>
    </location>
</feature>
<name>A0A382YW43_9ZZZZ</name>
<organism evidence="2">
    <name type="scientific">marine metagenome</name>
    <dbReference type="NCBI Taxonomy" id="408172"/>
    <lineage>
        <taxon>unclassified sequences</taxon>
        <taxon>metagenomes</taxon>
        <taxon>ecological metagenomes</taxon>
    </lineage>
</organism>
<protein>
    <recommendedName>
        <fullName evidence="3">Prepilin-type N-terminal cleavage/methylation domain-containing protein</fullName>
    </recommendedName>
</protein>
<feature type="non-terminal residue" evidence="2">
    <location>
        <position position="161"/>
    </location>
</feature>
<evidence type="ECO:0008006" key="3">
    <source>
        <dbReference type="Google" id="ProtNLM"/>
    </source>
</evidence>